<dbReference type="InterPro" id="IPR036638">
    <property type="entry name" value="HLH_DNA-bd_sf"/>
</dbReference>
<dbReference type="InterPro" id="IPR018540">
    <property type="entry name" value="Spo0E-like"/>
</dbReference>
<dbReference type="STRING" id="697281.Mahau_0955"/>
<dbReference type="KEGG" id="mas:Mahau_0955"/>
<dbReference type="HOGENOM" id="CLU_3081520_0_0_9"/>
<dbReference type="EMBL" id="CP002360">
    <property type="protein sequence ID" value="AEE96153.1"/>
    <property type="molecule type" value="Genomic_DNA"/>
</dbReference>
<accession>F4A2A6</accession>
<dbReference type="GO" id="GO:0043937">
    <property type="term" value="P:regulation of sporulation"/>
    <property type="evidence" value="ECO:0007669"/>
    <property type="project" value="InterPro"/>
</dbReference>
<dbReference type="InterPro" id="IPR037208">
    <property type="entry name" value="Spo0E-like_sf"/>
</dbReference>
<dbReference type="Pfam" id="PF09388">
    <property type="entry name" value="SpoOE-like"/>
    <property type="match status" value="1"/>
</dbReference>
<gene>
    <name evidence="1" type="ordered locus">Mahau_0955</name>
</gene>
<dbReference type="SUPFAM" id="SSF140500">
    <property type="entry name" value="BAS1536-like"/>
    <property type="match status" value="1"/>
</dbReference>
<evidence type="ECO:0000313" key="1">
    <source>
        <dbReference type="EMBL" id="AEE96153.1"/>
    </source>
</evidence>
<proteinExistence type="predicted"/>
<sequence length="52" mass="6440">MKELKEQISMLTQELNELIVRENYEMQAFSVLERSKELDELVVRYQRQLFYK</sequence>
<dbReference type="Proteomes" id="UP000008457">
    <property type="component" value="Chromosome"/>
</dbReference>
<evidence type="ECO:0000313" key="2">
    <source>
        <dbReference type="Proteomes" id="UP000008457"/>
    </source>
</evidence>
<reference evidence="2" key="1">
    <citation type="submission" date="2010-11" db="EMBL/GenBank/DDBJ databases">
        <title>The complete genome of Mahella australiensis DSM 15567.</title>
        <authorList>
            <consortium name="US DOE Joint Genome Institute (JGI-PGF)"/>
            <person name="Lucas S."/>
            <person name="Copeland A."/>
            <person name="Lapidus A."/>
            <person name="Bruce D."/>
            <person name="Goodwin L."/>
            <person name="Pitluck S."/>
            <person name="Kyrpides N."/>
            <person name="Mavromatis K."/>
            <person name="Pagani I."/>
            <person name="Ivanova N."/>
            <person name="Teshima H."/>
            <person name="Brettin T."/>
            <person name="Detter J.C."/>
            <person name="Han C."/>
            <person name="Tapia R."/>
            <person name="Land M."/>
            <person name="Hauser L."/>
            <person name="Markowitz V."/>
            <person name="Cheng J.-F."/>
            <person name="Hugenholtz P."/>
            <person name="Woyke T."/>
            <person name="Wu D."/>
            <person name="Spring S."/>
            <person name="Pukall R."/>
            <person name="Steenblock K."/>
            <person name="Schneider S."/>
            <person name="Klenk H.-P."/>
            <person name="Eisen J.A."/>
        </authorList>
    </citation>
    <scope>NUCLEOTIDE SEQUENCE [LARGE SCALE GENOMIC DNA]</scope>
    <source>
        <strain evidence="2">DSM 15567 / CIP 107919 / 50-1 BON</strain>
    </source>
</reference>
<protein>
    <submittedName>
        <fullName evidence="1">Sporulation stage 0, Spo0E-like regulatory phosphatase</fullName>
    </submittedName>
</protein>
<dbReference type="GO" id="GO:0046983">
    <property type="term" value="F:protein dimerization activity"/>
    <property type="evidence" value="ECO:0007669"/>
    <property type="project" value="InterPro"/>
</dbReference>
<name>F4A2A6_MAHA5</name>
<keyword evidence="2" id="KW-1185">Reference proteome</keyword>
<dbReference type="AlphaFoldDB" id="F4A2A6"/>
<reference evidence="1 2" key="2">
    <citation type="journal article" date="2011" name="Stand. Genomic Sci.">
        <title>Complete genome sequence of Mahella australiensis type strain (50-1 BON).</title>
        <authorList>
            <person name="Sikorski J."/>
            <person name="Teshima H."/>
            <person name="Nolan M."/>
            <person name="Lucas S."/>
            <person name="Hammon N."/>
            <person name="Deshpande S."/>
            <person name="Cheng J.F."/>
            <person name="Pitluck S."/>
            <person name="Liolios K."/>
            <person name="Pagani I."/>
            <person name="Ivanova N."/>
            <person name="Huntemann M."/>
            <person name="Mavromatis K."/>
            <person name="Ovchinikova G."/>
            <person name="Pati A."/>
            <person name="Tapia R."/>
            <person name="Han C."/>
            <person name="Goodwin L."/>
            <person name="Chen A."/>
            <person name="Palaniappan K."/>
            <person name="Land M."/>
            <person name="Hauser L."/>
            <person name="Ngatchou-Djao O.D."/>
            <person name="Rohde M."/>
            <person name="Pukall R."/>
            <person name="Spring S."/>
            <person name="Abt B."/>
            <person name="Goker M."/>
            <person name="Detter J.C."/>
            <person name="Woyke T."/>
            <person name="Bristow J."/>
            <person name="Markowitz V."/>
            <person name="Hugenholtz P."/>
            <person name="Eisen J.A."/>
            <person name="Kyrpides N.C."/>
            <person name="Klenk H.P."/>
            <person name="Lapidus A."/>
        </authorList>
    </citation>
    <scope>NUCLEOTIDE SEQUENCE [LARGE SCALE GENOMIC DNA]</scope>
    <source>
        <strain evidence="2">DSM 15567 / CIP 107919 / 50-1 BON</strain>
    </source>
</reference>
<dbReference type="OrthoDB" id="2973153at2"/>
<organism evidence="1 2">
    <name type="scientific">Mahella australiensis (strain DSM 15567 / CIP 107919 / 50-1 BON)</name>
    <dbReference type="NCBI Taxonomy" id="697281"/>
    <lineage>
        <taxon>Bacteria</taxon>
        <taxon>Bacillati</taxon>
        <taxon>Bacillota</taxon>
        <taxon>Clostridia</taxon>
        <taxon>Thermoanaerobacterales</taxon>
        <taxon>Thermoanaerobacterales Family IV. Incertae Sedis</taxon>
        <taxon>Mahella</taxon>
    </lineage>
</organism>
<dbReference type="Gene3D" id="4.10.280.10">
    <property type="entry name" value="Helix-loop-helix DNA-binding domain"/>
    <property type="match status" value="1"/>
</dbReference>
<dbReference type="RefSeq" id="WP_013780583.1">
    <property type="nucleotide sequence ID" value="NC_015520.1"/>
</dbReference>